<proteinExistence type="predicted"/>
<comment type="caution">
    <text evidence="2">The sequence shown here is derived from an EMBL/GenBank/DDBJ whole genome shotgun (WGS) entry which is preliminary data.</text>
</comment>
<protein>
    <submittedName>
        <fullName evidence="2">Uncharacterized protein</fullName>
    </submittedName>
</protein>
<evidence type="ECO:0000256" key="1">
    <source>
        <dbReference type="SAM" id="MobiDB-lite"/>
    </source>
</evidence>
<feature type="region of interest" description="Disordered" evidence="1">
    <location>
        <begin position="1"/>
        <end position="21"/>
    </location>
</feature>
<gene>
    <name evidence="2" type="ORF">PAPYR_11171</name>
</gene>
<dbReference type="EMBL" id="JAPMOS010000177">
    <property type="protein sequence ID" value="KAJ4454192.1"/>
    <property type="molecule type" value="Genomic_DNA"/>
</dbReference>
<feature type="region of interest" description="Disordered" evidence="1">
    <location>
        <begin position="230"/>
        <end position="262"/>
    </location>
</feature>
<accession>A0ABQ8U795</accession>
<reference evidence="2" key="1">
    <citation type="journal article" date="2022" name="bioRxiv">
        <title>Genomics of Preaxostyla Flagellates Illuminates Evolutionary Transitions and the Path Towards Mitochondrial Loss.</title>
        <authorList>
            <person name="Novak L.V.F."/>
            <person name="Treitli S.C."/>
            <person name="Pyrih J."/>
            <person name="Halakuc P."/>
            <person name="Pipaliya S.V."/>
            <person name="Vacek V."/>
            <person name="Brzon O."/>
            <person name="Soukal P."/>
            <person name="Eme L."/>
            <person name="Dacks J.B."/>
            <person name="Karnkowska A."/>
            <person name="Elias M."/>
            <person name="Hampl V."/>
        </authorList>
    </citation>
    <scope>NUCLEOTIDE SEQUENCE</scope>
    <source>
        <strain evidence="2">RCP-MX</strain>
    </source>
</reference>
<keyword evidence="3" id="KW-1185">Reference proteome</keyword>
<feature type="compositionally biased region" description="Polar residues" evidence="1">
    <location>
        <begin position="230"/>
        <end position="239"/>
    </location>
</feature>
<dbReference type="Proteomes" id="UP001141327">
    <property type="component" value="Unassembled WGS sequence"/>
</dbReference>
<organism evidence="2 3">
    <name type="scientific">Paratrimastix pyriformis</name>
    <dbReference type="NCBI Taxonomy" id="342808"/>
    <lineage>
        <taxon>Eukaryota</taxon>
        <taxon>Metamonada</taxon>
        <taxon>Preaxostyla</taxon>
        <taxon>Paratrimastigidae</taxon>
        <taxon>Paratrimastix</taxon>
    </lineage>
</organism>
<sequence>MCHRAAGYGRGEVGADRGDKMQVSTVELEASEEGAEGPYSLFDGDGFAEAAARVRAVQEVLQLPDLLQRGAPARGQEVPPVALVAKGAAIGKGELGHGHAVGKDEYGVGEPPPVPRSVGSPWGLGGGIPSGSPPSLRGTARPSLGLVGPGLVVGLGVLRADGRCPAGVAAAARCNPARPRRGAPAAVGLTVEGACGSRGLVASGGRLSRAAVAFDQATRVLAPARAAVASSSEENTAQAWPSREVRTAVGAGVRPSGAPSGK</sequence>
<evidence type="ECO:0000313" key="3">
    <source>
        <dbReference type="Proteomes" id="UP001141327"/>
    </source>
</evidence>
<evidence type="ECO:0000313" key="2">
    <source>
        <dbReference type="EMBL" id="KAJ4454192.1"/>
    </source>
</evidence>
<name>A0ABQ8U795_9EUKA</name>